<dbReference type="Gene3D" id="3.40.710.10">
    <property type="entry name" value="DD-peptidase/beta-lactamase superfamily"/>
    <property type="match status" value="1"/>
</dbReference>
<accession>A0ABP4NLL2</accession>
<reference evidence="3" key="1">
    <citation type="journal article" date="2019" name="Int. J. Syst. Evol. Microbiol.">
        <title>The Global Catalogue of Microorganisms (GCM) 10K type strain sequencing project: providing services to taxonomists for standard genome sequencing and annotation.</title>
        <authorList>
            <consortium name="The Broad Institute Genomics Platform"/>
            <consortium name="The Broad Institute Genome Sequencing Center for Infectious Disease"/>
            <person name="Wu L."/>
            <person name="Ma J."/>
        </authorList>
    </citation>
    <scope>NUCLEOTIDE SEQUENCE [LARGE SCALE GENOMIC DNA]</scope>
    <source>
        <strain evidence="3">JCM 14304</strain>
    </source>
</reference>
<feature type="region of interest" description="Disordered" evidence="1">
    <location>
        <begin position="41"/>
        <end position="67"/>
    </location>
</feature>
<evidence type="ECO:0000313" key="3">
    <source>
        <dbReference type="Proteomes" id="UP001500190"/>
    </source>
</evidence>
<keyword evidence="3" id="KW-1185">Reference proteome</keyword>
<evidence type="ECO:0008006" key="4">
    <source>
        <dbReference type="Google" id="ProtNLM"/>
    </source>
</evidence>
<dbReference type="SUPFAM" id="SSF56601">
    <property type="entry name" value="beta-lactamase/transpeptidase-like"/>
    <property type="match status" value="1"/>
</dbReference>
<organism evidence="2 3">
    <name type="scientific">Kribbella karoonensis</name>
    <dbReference type="NCBI Taxonomy" id="324851"/>
    <lineage>
        <taxon>Bacteria</taxon>
        <taxon>Bacillati</taxon>
        <taxon>Actinomycetota</taxon>
        <taxon>Actinomycetes</taxon>
        <taxon>Propionibacteriales</taxon>
        <taxon>Kribbellaceae</taxon>
        <taxon>Kribbella</taxon>
    </lineage>
</organism>
<dbReference type="InterPro" id="IPR012338">
    <property type="entry name" value="Beta-lactam/transpept-like"/>
</dbReference>
<evidence type="ECO:0000256" key="1">
    <source>
        <dbReference type="SAM" id="MobiDB-lite"/>
    </source>
</evidence>
<protein>
    <recommendedName>
        <fullName evidence="4">Beta-lactamase</fullName>
    </recommendedName>
</protein>
<evidence type="ECO:0000313" key="2">
    <source>
        <dbReference type="EMBL" id="GAA1563793.1"/>
    </source>
</evidence>
<proteinExistence type="predicted"/>
<comment type="caution">
    <text evidence="2">The sequence shown here is derived from an EMBL/GenBank/DDBJ whole genome shotgun (WGS) entry which is preliminary data.</text>
</comment>
<sequence>MAKFYAALLDPDGVLAPKTVELGRREIRRASDLRYGAGFELQTGDGRMGDEPDAFGHAGAGGSRHGAWPGRGTTFSYLMTEVRNAPDARPVNLLRALSRGSRATGR</sequence>
<dbReference type="RefSeq" id="WP_344187260.1">
    <property type="nucleotide sequence ID" value="NZ_BAAAND010000001.1"/>
</dbReference>
<name>A0ABP4NLL2_9ACTN</name>
<dbReference type="EMBL" id="BAAAND010000001">
    <property type="protein sequence ID" value="GAA1563793.1"/>
    <property type="molecule type" value="Genomic_DNA"/>
</dbReference>
<dbReference type="Proteomes" id="UP001500190">
    <property type="component" value="Unassembled WGS sequence"/>
</dbReference>
<gene>
    <name evidence="2" type="ORF">GCM10009742_01190</name>
</gene>